<dbReference type="Proteomes" id="UP000324575">
    <property type="component" value="Unassembled WGS sequence"/>
</dbReference>
<feature type="domain" description="CBM-cenC" evidence="3">
    <location>
        <begin position="40"/>
        <end position="169"/>
    </location>
</feature>
<reference evidence="4 5" key="1">
    <citation type="submission" date="2019-03" db="EMBL/GenBank/DDBJ databases">
        <title>Single cell metagenomics reveals metabolic interactions within the superorganism composed of flagellate Streblomastix strix and complex community of Bacteroidetes bacteria on its surface.</title>
        <authorList>
            <person name="Treitli S.C."/>
            <person name="Kolisko M."/>
            <person name="Husnik F."/>
            <person name="Keeling P."/>
            <person name="Hampl V."/>
        </authorList>
    </citation>
    <scope>NUCLEOTIDE SEQUENCE [LARGE SCALE GENOMIC DNA]</scope>
    <source>
        <strain evidence="4">St1</strain>
    </source>
</reference>
<dbReference type="Pfam" id="PF02018">
    <property type="entry name" value="CBM_4_9"/>
    <property type="match status" value="1"/>
</dbReference>
<evidence type="ECO:0000313" key="5">
    <source>
        <dbReference type="Proteomes" id="UP000324575"/>
    </source>
</evidence>
<dbReference type="EMBL" id="SNRX01000005">
    <property type="protein sequence ID" value="KAA6302776.1"/>
    <property type="molecule type" value="Genomic_DNA"/>
</dbReference>
<accession>A0A5M8P372</accession>
<sequence>MKRKLFITCLAIISIIGQIAAQQTGDVVTIGAKKYQLTGANLISNPGFDNGLTGWTDGTGAELTSAAFTVEPTGGVNNSPYLSAIGDGGIGSANSLCTGWSIASGKTYYFSYYVKHKSADAAAETQTYLKVSLDNNLINSNDSPVKALDGSYVAAGGEWTKNEAAFTNSTPYALVIARFRWLASKYAFDSFSLFEATEVANPAALQAVIDEAESIYNAGKLGAVELLAAINTAKSFLTSASIPDVEQALANLKVAITNYRLINASAITPLDATYLIANPSFEVNGFDGWVNNGMAAQTNASFSLKEGTTYLEKWVNNVEGTNVPDVGVSQTLVDIPNGSYTLTVGAQNIRQPDTPQYGGFIFADSKTAEVATEADYSMDFIVMTGTVTIGFKTEGSSANWVACDNFRLSYKGIDLTAMKEELSTRISVANALVSEKKQGSVATALSAAISAAQHEVDNSTTVGVLAEVAEQLEAAITAAQSSVAAYASLISAINTANTNKTGYAAWSGYSAFVTAIAAAQTVYNTATADETAIETAVNTLKTAELTCRWTQPAPMDATFVIVNPSFADNTAEGWTGPGAVNYHEMEFYQKTFDTYQTLTGLPAGKYTLKAQGFERPKNNDSGADYSDETEVISAKLYAKSSLGESAAPFQSLYSVRYEGSLDGSNVNNGYANSMAAVEELMIGGAYEITLNNVIVGGDGVLQLGAKSDYQQGGYWALFSNFRLTFEGADLAALVAALQTQIDAAKVLQNRKIQLALKTELNSAISAAEAIVAAVGSTTAIAITDAATRLVAAVAAVNPSLEAYVSLLTAIETANAAKEAFSHLPGKATFEAAIATANGIYDAAEADEAAIAAAIKALRQANVAFQLSADAPCIATVAIANPDFEESYTVFANPSSDRAIYQPSGWTAEWEGDTNDMTYNAESYTQDAVLWESSWGEEQAYFTRQRWSGSGSYIGLSQELPILPTGDYTLQFYAAAFGTNGDASGNAKGYVTVGATPNEVSIAVNASDPGTWAIYKVDFTVRQASPVTIGFRSTKLGDNFKTAYDHFTLLYTNKVAYGIEEVSTNEVPVSVEYYTLTGVKVAKPAAFGVYIVRKIYTSKAVQIEKIIYKK</sequence>
<gene>
    <name evidence="4" type="ORF">EZS26_000946</name>
</gene>
<dbReference type="Gene3D" id="2.60.120.260">
    <property type="entry name" value="Galactose-binding domain-like"/>
    <property type="match status" value="3"/>
</dbReference>
<evidence type="ECO:0000259" key="3">
    <source>
        <dbReference type="Pfam" id="PF02018"/>
    </source>
</evidence>
<keyword evidence="1" id="KW-0378">Hydrolase</keyword>
<evidence type="ECO:0000313" key="4">
    <source>
        <dbReference type="EMBL" id="KAA6302776.1"/>
    </source>
</evidence>
<evidence type="ECO:0000256" key="2">
    <source>
        <dbReference type="SAM" id="SignalP"/>
    </source>
</evidence>
<name>A0A5M8P372_9BACT</name>
<dbReference type="InterPro" id="IPR003305">
    <property type="entry name" value="CenC_carb-bd"/>
</dbReference>
<protein>
    <recommendedName>
        <fullName evidence="3">CBM-cenC domain-containing protein</fullName>
    </recommendedName>
</protein>
<feature type="signal peptide" evidence="2">
    <location>
        <begin position="1"/>
        <end position="20"/>
    </location>
</feature>
<proteinExistence type="predicted"/>
<dbReference type="GO" id="GO:0016798">
    <property type="term" value="F:hydrolase activity, acting on glycosyl bonds"/>
    <property type="evidence" value="ECO:0007669"/>
    <property type="project" value="InterPro"/>
</dbReference>
<comment type="caution">
    <text evidence="4">The sequence shown here is derived from an EMBL/GenBank/DDBJ whole genome shotgun (WGS) entry which is preliminary data.</text>
</comment>
<dbReference type="InterPro" id="IPR008979">
    <property type="entry name" value="Galactose-bd-like_sf"/>
</dbReference>
<evidence type="ECO:0000256" key="1">
    <source>
        <dbReference type="ARBA" id="ARBA00022801"/>
    </source>
</evidence>
<dbReference type="SUPFAM" id="SSF49785">
    <property type="entry name" value="Galactose-binding domain-like"/>
    <property type="match status" value="1"/>
</dbReference>
<keyword evidence="2" id="KW-0732">Signal</keyword>
<feature type="chain" id="PRO_5024443623" description="CBM-cenC domain-containing protein" evidence="2">
    <location>
        <begin position="21"/>
        <end position="1109"/>
    </location>
</feature>
<organism evidence="4 5">
    <name type="scientific">Candidatus Ordinivivax streblomastigis</name>
    <dbReference type="NCBI Taxonomy" id="2540710"/>
    <lineage>
        <taxon>Bacteria</taxon>
        <taxon>Pseudomonadati</taxon>
        <taxon>Bacteroidota</taxon>
        <taxon>Bacteroidia</taxon>
        <taxon>Bacteroidales</taxon>
        <taxon>Candidatus Ordinivivax</taxon>
    </lineage>
</organism>
<dbReference type="AlphaFoldDB" id="A0A5M8P372"/>